<proteinExistence type="predicted"/>
<name>A0A2T7P3F1_POMCA</name>
<accession>A0A2T7P3F1</accession>
<protein>
    <submittedName>
        <fullName evidence="1">Uncharacterized protein</fullName>
    </submittedName>
</protein>
<dbReference type="Proteomes" id="UP000245119">
    <property type="component" value="Linkage Group LG6"/>
</dbReference>
<dbReference type="EMBL" id="PZQS01000006">
    <property type="protein sequence ID" value="PVD27941.1"/>
    <property type="molecule type" value="Genomic_DNA"/>
</dbReference>
<evidence type="ECO:0000313" key="1">
    <source>
        <dbReference type="EMBL" id="PVD27941.1"/>
    </source>
</evidence>
<reference evidence="1 2" key="1">
    <citation type="submission" date="2018-04" db="EMBL/GenBank/DDBJ databases">
        <title>The genome of golden apple snail Pomacea canaliculata provides insight into stress tolerance and invasive adaptation.</title>
        <authorList>
            <person name="Liu C."/>
            <person name="Liu B."/>
            <person name="Ren Y."/>
            <person name="Zhang Y."/>
            <person name="Wang H."/>
            <person name="Li S."/>
            <person name="Jiang F."/>
            <person name="Yin L."/>
            <person name="Zhang G."/>
            <person name="Qian W."/>
            <person name="Fan W."/>
        </authorList>
    </citation>
    <scope>NUCLEOTIDE SEQUENCE [LARGE SCALE GENOMIC DNA]</scope>
    <source>
        <strain evidence="1">SZHN2017</strain>
        <tissue evidence="1">Muscle</tissue>
    </source>
</reference>
<keyword evidence="2" id="KW-1185">Reference proteome</keyword>
<comment type="caution">
    <text evidence="1">The sequence shown here is derived from an EMBL/GenBank/DDBJ whole genome shotgun (WGS) entry which is preliminary data.</text>
</comment>
<evidence type="ECO:0000313" key="2">
    <source>
        <dbReference type="Proteomes" id="UP000245119"/>
    </source>
</evidence>
<organism evidence="1 2">
    <name type="scientific">Pomacea canaliculata</name>
    <name type="common">Golden apple snail</name>
    <dbReference type="NCBI Taxonomy" id="400727"/>
    <lineage>
        <taxon>Eukaryota</taxon>
        <taxon>Metazoa</taxon>
        <taxon>Spiralia</taxon>
        <taxon>Lophotrochozoa</taxon>
        <taxon>Mollusca</taxon>
        <taxon>Gastropoda</taxon>
        <taxon>Caenogastropoda</taxon>
        <taxon>Architaenioglossa</taxon>
        <taxon>Ampullarioidea</taxon>
        <taxon>Ampullariidae</taxon>
        <taxon>Pomacea</taxon>
    </lineage>
</organism>
<dbReference type="Gene3D" id="1.10.8.10">
    <property type="entry name" value="DNA helicase RuvA subunit, C-terminal domain"/>
    <property type="match status" value="2"/>
</dbReference>
<dbReference type="AlphaFoldDB" id="A0A2T7P3F1"/>
<sequence length="175" mass="18735">MPNVRVSYKDWGNDEPGRGEYAGGCGGGEGGDVADVVSTVSLLSPLSPTSQEDYLNIPEQAVLNMGISVSDILRASEDHRRETGKKFEKAVDLYKAIQNYPTSSSPGDVQLQGSLPHGGNDSQTFWASPAVEAVLEFGIRQDVIALVQAIQTREHGAPFDRAKDLLQACDNASLT</sequence>
<gene>
    <name evidence="1" type="ORF">C0Q70_10517</name>
</gene>